<dbReference type="EMBL" id="FQUA01000014">
    <property type="protein sequence ID" value="SHF03639.1"/>
    <property type="molecule type" value="Genomic_DNA"/>
</dbReference>
<dbReference type="KEGG" id="cpro:CPRO_24170"/>
<organism evidence="2 4">
    <name type="scientific">Anaerotignum propionicum DSM 1682</name>
    <dbReference type="NCBI Taxonomy" id="991789"/>
    <lineage>
        <taxon>Bacteria</taxon>
        <taxon>Bacillati</taxon>
        <taxon>Bacillota</taxon>
        <taxon>Clostridia</taxon>
        <taxon>Lachnospirales</taxon>
        <taxon>Anaerotignaceae</taxon>
        <taxon>Anaerotignum</taxon>
    </lineage>
</organism>
<keyword evidence="3" id="KW-1185">Reference proteome</keyword>
<dbReference type="EMBL" id="CP014223">
    <property type="protein sequence ID" value="AMJ41983.1"/>
    <property type="molecule type" value="Genomic_DNA"/>
</dbReference>
<reference evidence="3" key="2">
    <citation type="submission" date="2016-01" db="EMBL/GenBank/DDBJ databases">
        <authorList>
            <person name="Poehlein A."/>
            <person name="Schlien K."/>
            <person name="Gottschalk G."/>
            <person name="Buckel W."/>
            <person name="Daniel R."/>
        </authorList>
    </citation>
    <scope>NUCLEOTIDE SEQUENCE [LARGE SCALE GENOMIC DNA]</scope>
    <source>
        <strain evidence="3">X2</strain>
    </source>
</reference>
<accession>A0A0X8VBP9</accession>
<gene>
    <name evidence="1" type="ORF">CPRO_24170</name>
    <name evidence="2" type="ORF">SAMN02745151_02575</name>
</gene>
<dbReference type="AlphaFoldDB" id="A0A0X8VBP9"/>
<reference evidence="2" key="4">
    <citation type="submission" date="2016-11" db="EMBL/GenBank/DDBJ databases">
        <authorList>
            <person name="Varghese N."/>
            <person name="Submissions S."/>
        </authorList>
    </citation>
    <scope>NUCLEOTIDE SEQUENCE</scope>
    <source>
        <strain evidence="2">DSM 1682</strain>
    </source>
</reference>
<name>A0A0X8VBP9_ANAPI</name>
<dbReference type="Proteomes" id="UP000068026">
    <property type="component" value="Chromosome"/>
</dbReference>
<evidence type="ECO:0000313" key="2">
    <source>
        <dbReference type="EMBL" id="SHF03639.1"/>
    </source>
</evidence>
<evidence type="ECO:0000313" key="3">
    <source>
        <dbReference type="Proteomes" id="UP000068026"/>
    </source>
</evidence>
<reference evidence="1 3" key="1">
    <citation type="journal article" date="2016" name="Genome Announc.">
        <title>Complete Genome Sequence of the Amino Acid-Fermenting Clostridium propionicum X2 (DSM 1682).</title>
        <authorList>
            <person name="Poehlein A."/>
            <person name="Schlien K."/>
            <person name="Chowdhury N.P."/>
            <person name="Gottschalk G."/>
            <person name="Buckel W."/>
            <person name="Daniel R."/>
        </authorList>
    </citation>
    <scope>NUCLEOTIDE SEQUENCE [LARGE SCALE GENOMIC DNA]</scope>
    <source>
        <strain evidence="1 3">X2</strain>
    </source>
</reference>
<evidence type="ECO:0000313" key="1">
    <source>
        <dbReference type="EMBL" id="AMJ41983.1"/>
    </source>
</evidence>
<evidence type="ECO:0008006" key="5">
    <source>
        <dbReference type="Google" id="ProtNLM"/>
    </source>
</evidence>
<reference evidence="4" key="3">
    <citation type="submission" date="2016-11" db="EMBL/GenBank/DDBJ databases">
        <authorList>
            <person name="Jaros S."/>
            <person name="Januszkiewicz K."/>
            <person name="Wedrychowicz H."/>
        </authorList>
    </citation>
    <scope>NUCLEOTIDE SEQUENCE [LARGE SCALE GENOMIC DNA]</scope>
    <source>
        <strain evidence="4">DSM 1682</strain>
    </source>
</reference>
<sequence length="166" mass="18218">MSGVRMMAKIAFKGTNEFMLMLSRMEANTQAIAEKAVYEAAGLVADEIRNNLEALPEDKFRMLGAGEQFMGVPRVQKQDLLDSLGIAPIGEESPGIYGTKIGFDGYGSYPTQKYPNGLPNQLLARSIESGSSVRNATPFVEPAVQGKKNEAIRKMQEVIERECKKV</sequence>
<proteinExistence type="predicted"/>
<evidence type="ECO:0000313" key="4">
    <source>
        <dbReference type="Proteomes" id="UP000184204"/>
    </source>
</evidence>
<protein>
    <recommendedName>
        <fullName evidence="5">Phage protein, HK97 gp10 family</fullName>
    </recommendedName>
</protein>
<dbReference type="Proteomes" id="UP000184204">
    <property type="component" value="Unassembled WGS sequence"/>
</dbReference>